<gene>
    <name evidence="8" type="ORF">IPL58_11715</name>
</gene>
<accession>A0A9D7K4V1</accession>
<dbReference type="InterPro" id="IPR014710">
    <property type="entry name" value="RmlC-like_jellyroll"/>
</dbReference>
<dbReference type="AlphaFoldDB" id="A0A9D7K4V1"/>
<sequence length="81" mass="9440">MQRNSNSCFCPRCGARLCTFGERNEIGTKYREFYYPEDEAGLLWNDPDLGIDSLIETPIIKARDAMFPRLRDIHSSRLPRD</sequence>
<comment type="function">
    <text evidence="2">Catalyzes the epimerization of the C3' and C5'positions of dTDP-6-deoxy-D-xylo-4-hexulose, forming dTDP-6-deoxy-L-lyxo-4-hexulose.</text>
</comment>
<comment type="catalytic activity">
    <reaction evidence="1">
        <text>dTDP-4-dehydro-6-deoxy-alpha-D-glucose = dTDP-4-dehydro-beta-L-rhamnose</text>
        <dbReference type="Rhea" id="RHEA:16969"/>
        <dbReference type="ChEBI" id="CHEBI:57649"/>
        <dbReference type="ChEBI" id="CHEBI:62830"/>
        <dbReference type="EC" id="5.1.3.13"/>
    </reaction>
</comment>
<reference evidence="8" key="1">
    <citation type="submission" date="2020-10" db="EMBL/GenBank/DDBJ databases">
        <title>Connecting structure to function with the recovery of over 1000 high-quality activated sludge metagenome-assembled genomes encoding full-length rRNA genes using long-read sequencing.</title>
        <authorList>
            <person name="Singleton C.M."/>
            <person name="Petriglieri F."/>
            <person name="Kristensen J.M."/>
            <person name="Kirkegaard R.H."/>
            <person name="Michaelsen T.Y."/>
            <person name="Andersen M.H."/>
            <person name="Karst S.M."/>
            <person name="Dueholm M.S."/>
            <person name="Nielsen P.H."/>
            <person name="Albertsen M."/>
        </authorList>
    </citation>
    <scope>NUCLEOTIDE SEQUENCE</scope>
    <source>
        <strain evidence="8">Hirt_18-Q3-R61-65_BATAC.395</strain>
    </source>
</reference>
<evidence type="ECO:0000256" key="4">
    <source>
        <dbReference type="ARBA" id="ARBA00019595"/>
    </source>
</evidence>
<evidence type="ECO:0000313" key="8">
    <source>
        <dbReference type="EMBL" id="MBK8524692.1"/>
    </source>
</evidence>
<evidence type="ECO:0000256" key="2">
    <source>
        <dbReference type="ARBA" id="ARBA00001997"/>
    </source>
</evidence>
<evidence type="ECO:0000256" key="7">
    <source>
        <dbReference type="ARBA" id="ARBA00033311"/>
    </source>
</evidence>
<dbReference type="EC" id="5.1.3.13" evidence="3"/>
<evidence type="ECO:0000313" key="9">
    <source>
        <dbReference type="Proteomes" id="UP000886689"/>
    </source>
</evidence>
<evidence type="ECO:0000256" key="3">
    <source>
        <dbReference type="ARBA" id="ARBA00012098"/>
    </source>
</evidence>
<dbReference type="GO" id="GO:0008830">
    <property type="term" value="F:dTDP-4-dehydrorhamnose 3,5-epimerase activity"/>
    <property type="evidence" value="ECO:0007669"/>
    <property type="project" value="UniProtKB-EC"/>
</dbReference>
<name>A0A9D7K4V1_9PROT</name>
<comment type="caution">
    <text evidence="8">The sequence shown here is derived from an EMBL/GenBank/DDBJ whole genome shotgun (WGS) entry which is preliminary data.</text>
</comment>
<dbReference type="EMBL" id="JADJUC010000012">
    <property type="protein sequence ID" value="MBK8524692.1"/>
    <property type="molecule type" value="Genomic_DNA"/>
</dbReference>
<dbReference type="InterPro" id="IPR011051">
    <property type="entry name" value="RmlC_Cupin_sf"/>
</dbReference>
<dbReference type="Proteomes" id="UP000886689">
    <property type="component" value="Unassembled WGS sequence"/>
</dbReference>
<dbReference type="Pfam" id="PF00908">
    <property type="entry name" value="dTDP_sugar_isom"/>
    <property type="match status" value="1"/>
</dbReference>
<dbReference type="SUPFAM" id="SSF51182">
    <property type="entry name" value="RmlC-like cupins"/>
    <property type="match status" value="1"/>
</dbReference>
<dbReference type="InterPro" id="IPR000888">
    <property type="entry name" value="RmlC-like"/>
</dbReference>
<evidence type="ECO:0000256" key="1">
    <source>
        <dbReference type="ARBA" id="ARBA00001298"/>
    </source>
</evidence>
<protein>
    <recommendedName>
        <fullName evidence="4">dTDP-4-dehydrorhamnose 3,5-epimerase</fullName>
        <ecNumber evidence="3">5.1.3.13</ecNumber>
    </recommendedName>
    <alternativeName>
        <fullName evidence="6">Thymidine diphospho-4-keto-rhamnose 3,5-epimerase</fullName>
    </alternativeName>
    <alternativeName>
        <fullName evidence="5">dTDP-4-keto-6-deoxyglucose 3,5-epimerase</fullName>
    </alternativeName>
    <alternativeName>
        <fullName evidence="7">dTDP-6-deoxy-D-xylo-4-hexulose 3,5-epimerase</fullName>
    </alternativeName>
</protein>
<proteinExistence type="predicted"/>
<dbReference type="Gene3D" id="2.60.120.10">
    <property type="entry name" value="Jelly Rolls"/>
    <property type="match status" value="1"/>
</dbReference>
<organism evidence="8 9">
    <name type="scientific">Candidatus Proximibacter danicus</name>
    <dbReference type="NCBI Taxonomy" id="2954365"/>
    <lineage>
        <taxon>Bacteria</taxon>
        <taxon>Pseudomonadati</taxon>
        <taxon>Pseudomonadota</taxon>
        <taxon>Betaproteobacteria</taxon>
        <taxon>Candidatus Proximibacter</taxon>
    </lineage>
</organism>
<evidence type="ECO:0000256" key="6">
    <source>
        <dbReference type="ARBA" id="ARBA00031424"/>
    </source>
</evidence>
<evidence type="ECO:0000256" key="5">
    <source>
        <dbReference type="ARBA" id="ARBA00029758"/>
    </source>
</evidence>